<comment type="subcellular location">
    <subcellularLocation>
        <location evidence="1 8">Periplasm</location>
    </subcellularLocation>
</comment>
<sequence>MSVVARSGIISALIWMLVSSTHAAFVLGSTRIVFDEDDRDVSLAVTNTSSIAYAGQVWLDPFPVGEKNDGEPPSYFAVTPPLFRLESGKEQLLRFFRTEGVLPKDKESVFWLNVQEIPPQVKGKNVVQFAQRVRIKLFYRPRSMLGTDSREAARKLGAAFSGGRLALSNNSPFSISFIQMVIKKGGKEWSLKEPAMILPKHMEMVSLPPGVTPPFKVYFRYISDYGGHHDGPILEVKG</sequence>
<feature type="signal peptide" evidence="9">
    <location>
        <begin position="1"/>
        <end position="23"/>
    </location>
</feature>
<evidence type="ECO:0000256" key="2">
    <source>
        <dbReference type="ARBA" id="ARBA00007399"/>
    </source>
</evidence>
<dbReference type="InterPro" id="IPR013783">
    <property type="entry name" value="Ig-like_fold"/>
</dbReference>
<dbReference type="PRINTS" id="PR00969">
    <property type="entry name" value="CHAPERONPILI"/>
</dbReference>
<dbReference type="InterPro" id="IPR036316">
    <property type="entry name" value="Pili_assmbl_chap_C_dom_sf"/>
</dbReference>
<protein>
    <submittedName>
        <fullName evidence="12">Type 1 pili chaperone protein FimC</fullName>
    </submittedName>
</protein>
<evidence type="ECO:0000313" key="12">
    <source>
        <dbReference type="EMBL" id="KAF0808303.1"/>
    </source>
</evidence>
<evidence type="ECO:0000313" key="13">
    <source>
        <dbReference type="Proteomes" id="UP000771797"/>
    </source>
</evidence>
<dbReference type="Proteomes" id="UP000771797">
    <property type="component" value="Unassembled WGS sequence"/>
</dbReference>
<dbReference type="SUPFAM" id="SSF49354">
    <property type="entry name" value="PapD-like"/>
    <property type="match status" value="1"/>
</dbReference>
<gene>
    <name evidence="12" type="ORF">A6D6_00012</name>
</gene>
<dbReference type="InterPro" id="IPR008962">
    <property type="entry name" value="PapD-like_sf"/>
</dbReference>
<dbReference type="PROSITE" id="PS00635">
    <property type="entry name" value="PILI_CHAPERONE"/>
    <property type="match status" value="1"/>
</dbReference>
<dbReference type="Pfam" id="PF02753">
    <property type="entry name" value="PapD_C"/>
    <property type="match status" value="1"/>
</dbReference>
<feature type="chain" id="PRO_5045322350" evidence="9">
    <location>
        <begin position="24"/>
        <end position="238"/>
    </location>
</feature>
<dbReference type="InterPro" id="IPR050643">
    <property type="entry name" value="Periplasmic_pilus_chap"/>
</dbReference>
<evidence type="ECO:0000256" key="7">
    <source>
        <dbReference type="ARBA" id="ARBA00023319"/>
    </source>
</evidence>
<dbReference type="Pfam" id="PF00345">
    <property type="entry name" value="PapD_N"/>
    <property type="match status" value="1"/>
</dbReference>
<organism evidence="12 13">
    <name type="scientific">Alcanivorax xiamenensis</name>
    <dbReference type="NCBI Taxonomy" id="1177156"/>
    <lineage>
        <taxon>Bacteria</taxon>
        <taxon>Pseudomonadati</taxon>
        <taxon>Pseudomonadota</taxon>
        <taxon>Gammaproteobacteria</taxon>
        <taxon>Oceanospirillales</taxon>
        <taxon>Alcanivoracaceae</taxon>
        <taxon>Alcanivorax</taxon>
    </lineage>
</organism>
<dbReference type="SUPFAM" id="SSF49584">
    <property type="entry name" value="Periplasmic chaperone C-domain"/>
    <property type="match status" value="1"/>
</dbReference>
<dbReference type="EMBL" id="AQPF01000001">
    <property type="protein sequence ID" value="KAF0808303.1"/>
    <property type="molecule type" value="Genomic_DNA"/>
</dbReference>
<evidence type="ECO:0000259" key="10">
    <source>
        <dbReference type="Pfam" id="PF00345"/>
    </source>
</evidence>
<evidence type="ECO:0000259" key="11">
    <source>
        <dbReference type="Pfam" id="PF02753"/>
    </source>
</evidence>
<evidence type="ECO:0000256" key="9">
    <source>
        <dbReference type="SAM" id="SignalP"/>
    </source>
</evidence>
<dbReference type="PANTHER" id="PTHR30251">
    <property type="entry name" value="PILUS ASSEMBLY CHAPERONE"/>
    <property type="match status" value="1"/>
</dbReference>
<dbReference type="InterPro" id="IPR016148">
    <property type="entry name" value="Pili_assmbl_chaperone_C"/>
</dbReference>
<dbReference type="PANTHER" id="PTHR30251:SF2">
    <property type="entry name" value="FIMBRIAL CHAPERONE YADV-RELATED"/>
    <property type="match status" value="1"/>
</dbReference>
<dbReference type="Gene3D" id="2.60.40.10">
    <property type="entry name" value="Immunoglobulins"/>
    <property type="match status" value="2"/>
</dbReference>
<evidence type="ECO:0000256" key="6">
    <source>
        <dbReference type="ARBA" id="ARBA00023186"/>
    </source>
</evidence>
<accession>A0ABQ6YD86</accession>
<comment type="similarity">
    <text evidence="2 8">Belongs to the periplasmic pilus chaperone family.</text>
</comment>
<dbReference type="InterPro" id="IPR016147">
    <property type="entry name" value="Pili_assmbl_chaperone_N"/>
</dbReference>
<feature type="domain" description="Pili assembly chaperone C-terminal" evidence="11">
    <location>
        <begin position="168"/>
        <end position="229"/>
    </location>
</feature>
<evidence type="ECO:0000256" key="1">
    <source>
        <dbReference type="ARBA" id="ARBA00004418"/>
    </source>
</evidence>
<evidence type="ECO:0000256" key="3">
    <source>
        <dbReference type="ARBA" id="ARBA00022558"/>
    </source>
</evidence>
<keyword evidence="5" id="KW-0574">Periplasm</keyword>
<comment type="caution">
    <text evidence="12">The sequence shown here is derived from an EMBL/GenBank/DDBJ whole genome shotgun (WGS) entry which is preliminary data.</text>
</comment>
<proteinExistence type="inferred from homology"/>
<keyword evidence="7" id="KW-0393">Immunoglobulin domain</keyword>
<feature type="domain" description="Pili assembly chaperone N-terminal" evidence="10">
    <location>
        <begin position="25"/>
        <end position="143"/>
    </location>
</feature>
<evidence type="ECO:0000256" key="4">
    <source>
        <dbReference type="ARBA" id="ARBA00022729"/>
    </source>
</evidence>
<evidence type="ECO:0000256" key="5">
    <source>
        <dbReference type="ARBA" id="ARBA00022764"/>
    </source>
</evidence>
<name>A0ABQ6YD86_9GAMM</name>
<reference evidence="12 13" key="1">
    <citation type="submission" date="2012-09" db="EMBL/GenBank/DDBJ databases">
        <title>Genome Sequence of alkane-degrading Bacterium Alcanivorax sp. 6-D-6.</title>
        <authorList>
            <person name="Lai Q."/>
            <person name="Shao Z."/>
        </authorList>
    </citation>
    <scope>NUCLEOTIDE SEQUENCE [LARGE SCALE GENOMIC DNA]</scope>
    <source>
        <strain evidence="12 13">6-D-6</strain>
    </source>
</reference>
<evidence type="ECO:0000256" key="8">
    <source>
        <dbReference type="RuleBase" id="RU003918"/>
    </source>
</evidence>
<dbReference type="InterPro" id="IPR001829">
    <property type="entry name" value="Pili_assmbl_chaperone_bac"/>
</dbReference>
<dbReference type="InterPro" id="IPR018046">
    <property type="entry name" value="Pili_assmbl_chaperone_CS"/>
</dbReference>
<keyword evidence="6 8" id="KW-0143">Chaperone</keyword>
<dbReference type="RefSeq" id="WP_159659597.1">
    <property type="nucleotide sequence ID" value="NZ_AQPF01000001.1"/>
</dbReference>
<keyword evidence="13" id="KW-1185">Reference proteome</keyword>
<keyword evidence="4 9" id="KW-0732">Signal</keyword>
<keyword evidence="3" id="KW-1029">Fimbrium biogenesis</keyword>